<feature type="region of interest" description="Disordered" evidence="8">
    <location>
        <begin position="1683"/>
        <end position="1710"/>
    </location>
</feature>
<evidence type="ECO:0000256" key="2">
    <source>
        <dbReference type="ARBA" id="ARBA00022475"/>
    </source>
</evidence>
<keyword evidence="2" id="KW-1003">Cell membrane</keyword>
<dbReference type="InterPro" id="IPR052192">
    <property type="entry name" value="Insect_Ionotropic_Sensory_Rcpt"/>
</dbReference>
<feature type="transmembrane region" description="Helical" evidence="9">
    <location>
        <begin position="286"/>
        <end position="308"/>
    </location>
</feature>
<accession>A0ABP1S9F9</accession>
<feature type="transmembrane region" description="Helical" evidence="9">
    <location>
        <begin position="186"/>
        <end position="206"/>
    </location>
</feature>
<keyword evidence="6" id="KW-0675">Receptor</keyword>
<feature type="transmembrane region" description="Helical" evidence="9">
    <location>
        <begin position="385"/>
        <end position="409"/>
    </location>
</feature>
<feature type="transmembrane region" description="Helical" evidence="9">
    <location>
        <begin position="1244"/>
        <end position="1264"/>
    </location>
</feature>
<feature type="domain" description="C2H2-type" evidence="10">
    <location>
        <begin position="1870"/>
        <end position="1896"/>
    </location>
</feature>
<feature type="transmembrane region" description="Helical" evidence="9">
    <location>
        <begin position="323"/>
        <end position="340"/>
    </location>
</feature>
<evidence type="ECO:0000256" key="8">
    <source>
        <dbReference type="SAM" id="MobiDB-lite"/>
    </source>
</evidence>
<keyword evidence="12" id="KW-1185">Reference proteome</keyword>
<feature type="region of interest" description="Disordered" evidence="8">
    <location>
        <begin position="1580"/>
        <end position="1611"/>
    </location>
</feature>
<reference evidence="11 12" key="1">
    <citation type="submission" date="2024-08" db="EMBL/GenBank/DDBJ databases">
        <authorList>
            <person name="Cucini C."/>
            <person name="Frati F."/>
        </authorList>
    </citation>
    <scope>NUCLEOTIDE SEQUENCE [LARGE SCALE GENOMIC DNA]</scope>
</reference>
<protein>
    <recommendedName>
        <fullName evidence="10">C2H2-type domain-containing protein</fullName>
    </recommendedName>
</protein>
<evidence type="ECO:0000313" key="11">
    <source>
        <dbReference type="EMBL" id="CAL8147162.1"/>
    </source>
</evidence>
<dbReference type="SMART" id="SM00355">
    <property type="entry name" value="ZnF_C2H2"/>
    <property type="match status" value="3"/>
</dbReference>
<dbReference type="InterPro" id="IPR013087">
    <property type="entry name" value="Znf_C2H2_type"/>
</dbReference>
<comment type="subcellular location">
    <subcellularLocation>
        <location evidence="1">Cell membrane</location>
        <topology evidence="1">Multi-pass membrane protein</topology>
    </subcellularLocation>
</comment>
<evidence type="ECO:0000256" key="5">
    <source>
        <dbReference type="ARBA" id="ARBA00023136"/>
    </source>
</evidence>
<feature type="transmembrane region" description="Helical" evidence="9">
    <location>
        <begin position="112"/>
        <end position="136"/>
    </location>
</feature>
<comment type="caution">
    <text evidence="11">The sequence shown here is derived from an EMBL/GenBank/DDBJ whole genome shotgun (WGS) entry which is preliminary data.</text>
</comment>
<evidence type="ECO:0000256" key="3">
    <source>
        <dbReference type="ARBA" id="ARBA00022692"/>
    </source>
</evidence>
<proteinExistence type="predicted"/>
<keyword evidence="7" id="KW-0325">Glycoprotein</keyword>
<feature type="transmembrane region" description="Helical" evidence="9">
    <location>
        <begin position="649"/>
        <end position="674"/>
    </location>
</feature>
<dbReference type="PANTHER" id="PTHR42643:SF24">
    <property type="entry name" value="IONOTROPIC RECEPTOR 60A"/>
    <property type="match status" value="1"/>
</dbReference>
<keyword evidence="5 9" id="KW-0472">Membrane</keyword>
<sequence>MIVHKDDFEGFINSTFDFERRHASQILSTLEETTIRRIVKLSRLFIFLVQNPWMKLCSHLLTISALVFPHSPMNFLRFPPGKYLMNLFPLITESTSIISKILGWGFQYAVNWMAWAFFVKVGAVMDIQIAVGAVLIRVYMAIIKRKWGKCMWKTSNWFAHQIRQTASTYRQIQILLKFLNGSQSNIIMSLLICSAIAKIFSAVKVIQSLSDGTFVNPDKIPLNTFLTQAVVYVIVAVLAIFGICGQIHESAKECLAEMNNAVISSGRNRRKLQLLKSKKIRVNQQVFICSLFVCATLGGIQFIQYLFINRQLLPKSQNEQENTMQILILLGFYLFARYSYQMTVHKTDFEGFINKTYQFERQHAYEILCALEEITIRRTLKLSRLFIFLVQNPWMKLCSHLLTISALVFPHSPMNFLSFPPGKYLMNLFPLITESTSMISKILGWGFQYTVNWMAWAFFVKVGAVMDIQIAYIYAKEPLPSVVIGFNFHDHGNISVSEGIWWHYDVKGFPRNVPKYIMNGKLKIDNMKKFSLKYLEKISSKSIPRGSLNLGNAYWKAPSYCEEILKPIKLSSYGFEPLVWLPSCYDAIFLKHRNFSINGVSWTRFSSEIKLRRLAMVPNACEYFGYRYLTMIHMKSFIQRESMIDFSDLLSPFSFSVWMVLIVSSLLIAVNLLVLGSKRSFFSTVTTLLEQGGCNEEFPEPEPSIPENFHRLLDDENHAIVGDSVALRTLVYTAGIILNETRNPNNSFLNKLFHGRLKYFKYYEEKDEKTGKYMQYSHNLIKRLAQGKSVNISQYLDDKSRFPSPHPIEKSNLIQFSYVYSHPSEFTGRAPYGFREEYAVAIFAGRRIFTNTERLLFANLEGYYGTPNLRLREVFKNNLKISKNFDFVNLASNLVPDVRRLRSGLDLGMGIEIGKSQLENELLIPCFYQRVPCKPFELAMKRLTGRNGTLVNTISLNCLENCDSKYDLYQHILTKNFVVVLSNLNDTNQLPDFTNQYLTLLAPSHHLKSCLAQLPTFLNSSKDITTYLTKLKQHKQCCAPNFVIYLVPKWTRVLSDYIIEYIYAKEPLPSVVIGFNFTDNGNISVSEGIWGHYDVKGFPRNVPKYIMNGKLKIDNIEKISLEYLQKISAKSIPRGSLNLGNTYWKAPSYCEEILKPIKLSSYRFEPLVWLPSCYDAIFLKHRNFSINGVSWTRFSSEIKLRRLAMVPNACEYFGYRYLTMVHMKSFIQGESMIDFSDLLSPFTFSVWLVLIVSSLLIAVNLLVLGSNRSFFSTVTTLLEQGGCNEEFRDWRRCRILIIWVFTTYLLRNFYTSSMYSFLTAEPEPSIPENFHRLLDDENHAIVGDSVALRTLVYTAGIILNETRNPNNSFLNKLFHDRLKYFKYEEEKDEYTGKHMQYSHNLIKRLAQGKSVNVWQYIDDNSRSLSQHPKEKSNLIKFSYVYSHPSHFISRAPYGFREEFAVAIFAGRRIFTNTERLLFSTLDGYYGVPTLRLKEVNIVLGLLRQSGVLNHLTDVHTYKKVTKQLIETFKVFKNNLKISKNFDFVNLASNLVPDVRRLRSGLDLGMGIEIGKSQLEEICGDGDRKRSKSVDSEGEEAGRGGEGGIEEEEKKDSLELEMNDEHGDEDSIQINELEMCSGSGRATPPPPRLEREVPCIHFNTEVTAASKELPDTTVDCQNVEVETFESDPQDESLEIGPTTSLTSDADTEGVDGCDIQISPETMLVPGEKEGENGNGPQTLTNSRSEPRYQCVTCDMIFDSNQTLHSHCNSFAKPHGKRCPTISIHINSKSYWKRHIEKCSYPHDDDMNGDDDDFQSDDSSSSDEAQPSFQEDVERTEDDVHDEIGARSPTSSLTSDAESGDGCDIERGQKVHQCVTCDEEFASIPELYEHCNSFEERHGKLCRCSQHYFNSKGFWERHLTKCPYRQDDVLDGARKSARSRRKNKYRVQDDVEENQGNVPSPKKTRCDSDKDVRNATMFSPTGIKTKKKVHQRASSKIRARPSEQHQCVTCNKQFKDIAELYLHCKSFKIRHGMRCSNPKSMRYYNSTKTWKIHMNRCPYCRKKGNDGGSSVQTPDPPQGPCSQVPNQNQEHRQTLQQFFQFLANTCGGIPGNNA</sequence>
<feature type="region of interest" description="Disordered" evidence="8">
    <location>
        <begin position="1800"/>
        <end position="1862"/>
    </location>
</feature>
<feature type="region of interest" description="Disordered" evidence="8">
    <location>
        <begin position="1931"/>
        <end position="1966"/>
    </location>
</feature>
<feature type="transmembrane region" description="Helical" evidence="9">
    <location>
        <begin position="53"/>
        <end position="71"/>
    </location>
</feature>
<dbReference type="PANTHER" id="PTHR42643">
    <property type="entry name" value="IONOTROPIC RECEPTOR 20A-RELATED"/>
    <property type="match status" value="1"/>
</dbReference>
<evidence type="ECO:0000256" key="4">
    <source>
        <dbReference type="ARBA" id="ARBA00022989"/>
    </source>
</evidence>
<feature type="compositionally biased region" description="Basic and acidic residues" evidence="8">
    <location>
        <begin position="1580"/>
        <end position="1598"/>
    </location>
</feature>
<feature type="transmembrane region" description="Helical" evidence="9">
    <location>
        <begin position="1296"/>
        <end position="1318"/>
    </location>
</feature>
<feature type="compositionally biased region" description="Polar residues" evidence="8">
    <location>
        <begin position="1846"/>
        <end position="1855"/>
    </location>
</feature>
<evidence type="ECO:0000313" key="12">
    <source>
        <dbReference type="Proteomes" id="UP001642540"/>
    </source>
</evidence>
<name>A0ABP1S9F9_9HEXA</name>
<feature type="compositionally biased region" description="Acidic residues" evidence="8">
    <location>
        <begin position="1683"/>
        <end position="1692"/>
    </location>
</feature>
<dbReference type="EMBL" id="CAXLJM020000164">
    <property type="protein sequence ID" value="CAL8147162.1"/>
    <property type="molecule type" value="Genomic_DNA"/>
</dbReference>
<evidence type="ECO:0000256" key="6">
    <source>
        <dbReference type="ARBA" id="ARBA00023170"/>
    </source>
</evidence>
<feature type="transmembrane region" description="Helical" evidence="9">
    <location>
        <begin position="226"/>
        <end position="244"/>
    </location>
</feature>
<keyword evidence="4 9" id="KW-1133">Transmembrane helix</keyword>
<dbReference type="Proteomes" id="UP001642540">
    <property type="component" value="Unassembled WGS sequence"/>
</dbReference>
<evidence type="ECO:0000256" key="7">
    <source>
        <dbReference type="ARBA" id="ARBA00023180"/>
    </source>
</evidence>
<feature type="domain" description="C2H2-type" evidence="10">
    <location>
        <begin position="2003"/>
        <end position="2029"/>
    </location>
</feature>
<gene>
    <name evidence="11" type="ORF">ODALV1_LOCUS31055</name>
</gene>
<feature type="compositionally biased region" description="Acidic residues" evidence="8">
    <location>
        <begin position="1805"/>
        <end position="1814"/>
    </location>
</feature>
<keyword evidence="3 9" id="KW-0812">Transmembrane</keyword>
<organism evidence="11 12">
    <name type="scientific">Orchesella dallaii</name>
    <dbReference type="NCBI Taxonomy" id="48710"/>
    <lineage>
        <taxon>Eukaryota</taxon>
        <taxon>Metazoa</taxon>
        <taxon>Ecdysozoa</taxon>
        <taxon>Arthropoda</taxon>
        <taxon>Hexapoda</taxon>
        <taxon>Collembola</taxon>
        <taxon>Entomobryomorpha</taxon>
        <taxon>Entomobryoidea</taxon>
        <taxon>Orchesellidae</taxon>
        <taxon>Orchesellinae</taxon>
        <taxon>Orchesella</taxon>
    </lineage>
</organism>
<evidence type="ECO:0000256" key="9">
    <source>
        <dbReference type="SAM" id="Phobius"/>
    </source>
</evidence>
<evidence type="ECO:0000259" key="10">
    <source>
        <dbReference type="SMART" id="SM00355"/>
    </source>
</evidence>
<evidence type="ECO:0000256" key="1">
    <source>
        <dbReference type="ARBA" id="ARBA00004651"/>
    </source>
</evidence>
<feature type="transmembrane region" description="Helical" evidence="9">
    <location>
        <begin position="453"/>
        <end position="475"/>
    </location>
</feature>
<feature type="region of interest" description="Disordered" evidence="8">
    <location>
        <begin position="2063"/>
        <end position="2086"/>
    </location>
</feature>
<feature type="region of interest" description="Disordered" evidence="8">
    <location>
        <begin position="1723"/>
        <end position="1742"/>
    </location>
</feature>
<feature type="compositionally biased region" description="Basic residues" evidence="8">
    <location>
        <begin position="1933"/>
        <end position="1943"/>
    </location>
</feature>
<feature type="domain" description="C2H2-type" evidence="10">
    <location>
        <begin position="1747"/>
        <end position="1767"/>
    </location>
</feature>